<evidence type="ECO:0000256" key="1">
    <source>
        <dbReference type="ARBA" id="ARBA00008078"/>
    </source>
</evidence>
<reference evidence="7" key="1">
    <citation type="submission" date="2021-01" db="EMBL/GenBank/DDBJ databases">
        <authorList>
            <person name="Corre E."/>
            <person name="Pelletier E."/>
            <person name="Niang G."/>
            <person name="Scheremetjew M."/>
            <person name="Finn R."/>
            <person name="Kale V."/>
            <person name="Holt S."/>
            <person name="Cochrane G."/>
            <person name="Meng A."/>
            <person name="Brown T."/>
            <person name="Cohen L."/>
        </authorList>
    </citation>
    <scope>NUCLEOTIDE SEQUENCE</scope>
    <source>
        <strain evidence="7">NY070348D</strain>
    </source>
</reference>
<dbReference type="GO" id="GO:0000379">
    <property type="term" value="P:tRNA-type intron splice site recognition and cleavage"/>
    <property type="evidence" value="ECO:0007669"/>
    <property type="project" value="TreeGrafter"/>
</dbReference>
<keyword evidence="3" id="KW-0819">tRNA processing</keyword>
<dbReference type="EMBL" id="HBHK01019176">
    <property type="protein sequence ID" value="CAD9694452.1"/>
    <property type="molecule type" value="Transcribed_RNA"/>
</dbReference>
<evidence type="ECO:0000313" key="7">
    <source>
        <dbReference type="EMBL" id="CAD9694452.1"/>
    </source>
</evidence>
<evidence type="ECO:0000256" key="4">
    <source>
        <dbReference type="ARBA" id="ARBA00023239"/>
    </source>
</evidence>
<dbReference type="GO" id="GO:0005634">
    <property type="term" value="C:nucleus"/>
    <property type="evidence" value="ECO:0007669"/>
    <property type="project" value="UniProtKB-ARBA"/>
</dbReference>
<dbReference type="Pfam" id="PF01974">
    <property type="entry name" value="tRNA_int_endo"/>
    <property type="match status" value="1"/>
</dbReference>
<dbReference type="Gene3D" id="3.40.1350.10">
    <property type="match status" value="1"/>
</dbReference>
<dbReference type="SUPFAM" id="SSF53032">
    <property type="entry name" value="tRNA-intron endonuclease catalytic domain-like"/>
    <property type="match status" value="1"/>
</dbReference>
<evidence type="ECO:0000256" key="2">
    <source>
        <dbReference type="ARBA" id="ARBA00012573"/>
    </source>
</evidence>
<dbReference type="InterPro" id="IPR011856">
    <property type="entry name" value="tRNA_endonuc-like_dom_sf"/>
</dbReference>
<evidence type="ECO:0000259" key="6">
    <source>
        <dbReference type="Pfam" id="PF01974"/>
    </source>
</evidence>
<evidence type="ECO:0000256" key="3">
    <source>
        <dbReference type="ARBA" id="ARBA00022694"/>
    </source>
</evidence>
<keyword evidence="4" id="KW-0456">Lyase</keyword>
<comment type="similarity">
    <text evidence="1">Belongs to the tRNA-intron endonuclease family.</text>
</comment>
<evidence type="ECO:0000256" key="5">
    <source>
        <dbReference type="ARBA" id="ARBA00034031"/>
    </source>
</evidence>
<gene>
    <name evidence="7" type="ORF">QSP1433_LOCUS12118</name>
</gene>
<dbReference type="AlphaFoldDB" id="A0A7S2SCL5"/>
<dbReference type="InterPro" id="IPR036167">
    <property type="entry name" value="tRNA_intron_Endo_cat-like_sf"/>
</dbReference>
<dbReference type="EC" id="4.6.1.16" evidence="2"/>
<sequence>MEPVVKDDVTILVEGEACLKMLFANRLISLAYNKRQGEVAKKKKTVILTRQYADQITDDSLVRQENKNAIAGQKFTGYATLPVRMLKEEVTVALKHGLVWLEKRSASLWVAHMAESRPENPTSLWEYPTNVMEKATVRVFEDLWSRGWIITLGTSFGCDYLAYEADPGVVHSSFLILIDAKRSYETSLPSIMNGIMALATKVRKRALFATVQEDTVNYTSYESCWFRRTEFQQGKKLEEDEVAPMDESETGCNVFV</sequence>
<feature type="domain" description="tRNA intron endonuclease catalytic" evidence="6">
    <location>
        <begin position="137"/>
        <end position="218"/>
    </location>
</feature>
<name>A0A7S2SCL5_9STRA</name>
<dbReference type="CDD" id="cd22363">
    <property type="entry name" value="tRNA-intron_lyase_C"/>
    <property type="match status" value="1"/>
</dbReference>
<proteinExistence type="inferred from homology"/>
<dbReference type="GO" id="GO:0000213">
    <property type="term" value="F:tRNA-intron lyase activity"/>
    <property type="evidence" value="ECO:0007669"/>
    <property type="project" value="UniProtKB-EC"/>
</dbReference>
<organism evidence="7">
    <name type="scientific">Mucochytrium quahogii</name>
    <dbReference type="NCBI Taxonomy" id="96639"/>
    <lineage>
        <taxon>Eukaryota</taxon>
        <taxon>Sar</taxon>
        <taxon>Stramenopiles</taxon>
        <taxon>Bigyra</taxon>
        <taxon>Labyrinthulomycetes</taxon>
        <taxon>Thraustochytrida</taxon>
        <taxon>Thraustochytriidae</taxon>
        <taxon>Mucochytrium</taxon>
    </lineage>
</organism>
<protein>
    <recommendedName>
        <fullName evidence="2">tRNA-intron lyase</fullName>
        <ecNumber evidence="2">4.6.1.16</ecNumber>
    </recommendedName>
</protein>
<dbReference type="PANTHER" id="PTHR13070:SF0">
    <property type="entry name" value="TRNA-SPLICING ENDONUCLEASE SUBUNIT SEN34"/>
    <property type="match status" value="1"/>
</dbReference>
<dbReference type="PANTHER" id="PTHR13070">
    <property type="entry name" value="TRNA-SPLICING ENDONUCLEASE SUBUNIT SEN34-RELATED"/>
    <property type="match status" value="1"/>
</dbReference>
<dbReference type="InterPro" id="IPR006677">
    <property type="entry name" value="tRNA_intron_Endonuc_cat-like"/>
</dbReference>
<comment type="catalytic activity">
    <reaction evidence="5">
        <text>pretRNA = a 3'-half-tRNA molecule with a 5'-OH end + a 5'-half-tRNA molecule with a 2',3'-cyclic phosphate end + an intron with a 2',3'-cyclic phosphate and a 5'-hydroxyl terminus.</text>
        <dbReference type="EC" id="4.6.1.16"/>
    </reaction>
</comment>
<accession>A0A7S2SCL5</accession>
<dbReference type="GO" id="GO:0003676">
    <property type="term" value="F:nucleic acid binding"/>
    <property type="evidence" value="ECO:0007669"/>
    <property type="project" value="InterPro"/>
</dbReference>